<keyword evidence="1" id="KW-0862">Zinc</keyword>
<dbReference type="Gene3D" id="1.10.340.70">
    <property type="match status" value="1"/>
</dbReference>
<dbReference type="InterPro" id="IPR041588">
    <property type="entry name" value="Integrase_H2C2"/>
</dbReference>
<evidence type="ECO:0000313" key="5">
    <source>
        <dbReference type="EMBL" id="RNA36428.1"/>
    </source>
</evidence>
<dbReference type="Pfam" id="PF17921">
    <property type="entry name" value="Integrase_H2C2"/>
    <property type="match status" value="1"/>
</dbReference>
<reference evidence="5 6" key="1">
    <citation type="journal article" date="2018" name="Sci. Rep.">
        <title>Genomic signatures of local adaptation to the degree of environmental predictability in rotifers.</title>
        <authorList>
            <person name="Franch-Gras L."/>
            <person name="Hahn C."/>
            <person name="Garcia-Roger E.M."/>
            <person name="Carmona M.J."/>
            <person name="Serra M."/>
            <person name="Gomez A."/>
        </authorList>
    </citation>
    <scope>NUCLEOTIDE SEQUENCE [LARGE SCALE GENOMIC DNA]</scope>
    <source>
        <strain evidence="5">HYR1</strain>
    </source>
</reference>
<feature type="domain" description="CCHC-type" evidence="4">
    <location>
        <begin position="202"/>
        <end position="215"/>
    </location>
</feature>
<dbReference type="FunFam" id="1.10.340.70:FF:000001">
    <property type="entry name" value="Retrovirus-related Pol polyprotein from transposon gypsy-like Protein"/>
    <property type="match status" value="1"/>
</dbReference>
<protein>
    <submittedName>
        <fullName evidence="5">Transposon Ty3-G Gag-Pol poly</fullName>
    </submittedName>
</protein>
<keyword evidence="3" id="KW-1133">Transmembrane helix</keyword>
<dbReference type="PANTHER" id="PTHR37984">
    <property type="entry name" value="PROTEIN CBG26694"/>
    <property type="match status" value="1"/>
</dbReference>
<dbReference type="Proteomes" id="UP000276133">
    <property type="component" value="Unassembled WGS sequence"/>
</dbReference>
<evidence type="ECO:0000256" key="1">
    <source>
        <dbReference type="PROSITE-ProRule" id="PRU00047"/>
    </source>
</evidence>
<keyword evidence="3" id="KW-0472">Membrane</keyword>
<dbReference type="GO" id="GO:0008270">
    <property type="term" value="F:zinc ion binding"/>
    <property type="evidence" value="ECO:0007669"/>
    <property type="project" value="UniProtKB-KW"/>
</dbReference>
<proteinExistence type="predicted"/>
<evidence type="ECO:0000256" key="3">
    <source>
        <dbReference type="SAM" id="Phobius"/>
    </source>
</evidence>
<dbReference type="PROSITE" id="PS50158">
    <property type="entry name" value="ZF_CCHC"/>
    <property type="match status" value="1"/>
</dbReference>
<comment type="caution">
    <text evidence="5">The sequence shown here is derived from an EMBL/GenBank/DDBJ whole genome shotgun (WGS) entry which is preliminary data.</text>
</comment>
<keyword evidence="1" id="KW-0863">Zinc-finger</keyword>
<keyword evidence="1" id="KW-0479">Metal-binding</keyword>
<accession>A0A3M7SLN5</accession>
<gene>
    <name evidence="5" type="ORF">BpHYR1_040710</name>
</gene>
<dbReference type="InterPro" id="IPR050951">
    <property type="entry name" value="Retrovirus_Pol_polyprotein"/>
</dbReference>
<dbReference type="OrthoDB" id="10237353at2759"/>
<dbReference type="Gene3D" id="2.40.70.10">
    <property type="entry name" value="Acid Proteases"/>
    <property type="match status" value="1"/>
</dbReference>
<evidence type="ECO:0000256" key="2">
    <source>
        <dbReference type="SAM" id="MobiDB-lite"/>
    </source>
</evidence>
<dbReference type="CDD" id="cd00303">
    <property type="entry name" value="retropepsin_like"/>
    <property type="match status" value="1"/>
</dbReference>
<dbReference type="InterPro" id="IPR001878">
    <property type="entry name" value="Znf_CCHC"/>
</dbReference>
<dbReference type="GO" id="GO:0003676">
    <property type="term" value="F:nucleic acid binding"/>
    <property type="evidence" value="ECO:0007669"/>
    <property type="project" value="InterPro"/>
</dbReference>
<keyword evidence="3" id="KW-0812">Transmembrane</keyword>
<keyword evidence="6" id="KW-1185">Reference proteome</keyword>
<dbReference type="STRING" id="10195.A0A3M7SLN5"/>
<dbReference type="InterPro" id="IPR021109">
    <property type="entry name" value="Peptidase_aspartic_dom_sf"/>
</dbReference>
<feature type="region of interest" description="Disordered" evidence="2">
    <location>
        <begin position="244"/>
        <end position="273"/>
    </location>
</feature>
<dbReference type="AlphaFoldDB" id="A0A3M7SLN5"/>
<dbReference type="EMBL" id="REGN01001189">
    <property type="protein sequence ID" value="RNA36428.1"/>
    <property type="molecule type" value="Genomic_DNA"/>
</dbReference>
<evidence type="ECO:0000313" key="6">
    <source>
        <dbReference type="Proteomes" id="UP000276133"/>
    </source>
</evidence>
<sequence>MALDSVPFYSGESNVENFLQLFELEAAKKDWDDAKKVKVIGLCLTGVAKQAFETISADDKKDFNKVSDRLKKVLCKPRDLCIREFQERVMRPNETPASFAFSLENLMDKAYPGLSGDNRKETLQNHFMKSLPAHVRVVVRVAMAKLSWHEIVNLAEEIYRDFTSSNVSGELTESDPKIEIDGELNKMRITGSKRQGRFDGNCYFCGKEGHKEAQCYQKNGNNNKHSYGRNSTYGNGNYNGKWRQNGHPRDRYGSGFRNHSNHHNDSSFDGRSNAQAGYHAKAYHLQLSEPKVDDVVSELEQFNMVELKTLVVEQRTRLIRVDGLLKLKGTNQGCAAKMLVDGGASHSFCNLKVLPKDVIQELESGSSKINVVKRVYNLETATGIKPISCWIGKFLLKINGWYGEQNLIVSNDLCSEEVILGRDFLKINEVLVDHGNDQIQIRSQSLEVKVSVNKIDCVVNKSVEIEPWSEKLVSAKVGKLELNRIMVFEPNENVESKGVKFASSLHKVGLKQGNIVLSVLNPTFDKIKLEKDELVGYLEEAEAVLDDEPIEAKRAELKNEAKLSNVDKNLFKIERAKDSEWLKLSDGRLWVKIKNFIKLENGVLILTTDKFPSRVIVPKHAANYILRIYHDYDLSGHRSFENTLKSIQEKFFWIGMKSYIKNYCDNCDTCQRFKNTGKSYKAPLMQIVVKRPWQLIGIDFMGPLCKTPRGNLYINLERARTKQKKLYDRQVYSHPNFKVDELVLLKNLKLKVGVSKCFQPKFIGPFKIVKIINTVSMVVQTLDGSKKVVVHINRARKYRLRRVEVEKDNLESWKKLLAGGENKNKSVVHCDRDVERVIVSQDQKKNGVEQEVAEKEASSSSTGQVDVPVVVTSLYLFIFIYLFLYDWTSLRREGCNHVT</sequence>
<feature type="transmembrane region" description="Helical" evidence="3">
    <location>
        <begin position="867"/>
        <end position="884"/>
    </location>
</feature>
<dbReference type="SUPFAM" id="SSF50630">
    <property type="entry name" value="Acid proteases"/>
    <property type="match status" value="1"/>
</dbReference>
<name>A0A3M7SLN5_BRAPC</name>
<organism evidence="5 6">
    <name type="scientific">Brachionus plicatilis</name>
    <name type="common">Marine rotifer</name>
    <name type="synonym">Brachionus muelleri</name>
    <dbReference type="NCBI Taxonomy" id="10195"/>
    <lineage>
        <taxon>Eukaryota</taxon>
        <taxon>Metazoa</taxon>
        <taxon>Spiralia</taxon>
        <taxon>Gnathifera</taxon>
        <taxon>Rotifera</taxon>
        <taxon>Eurotatoria</taxon>
        <taxon>Monogononta</taxon>
        <taxon>Pseudotrocha</taxon>
        <taxon>Ploima</taxon>
        <taxon>Brachionidae</taxon>
        <taxon>Brachionus</taxon>
    </lineage>
</organism>
<dbReference type="PANTHER" id="PTHR37984:SF15">
    <property type="entry name" value="INTEGRASE CATALYTIC DOMAIN-CONTAINING PROTEIN"/>
    <property type="match status" value="1"/>
</dbReference>
<evidence type="ECO:0000259" key="4">
    <source>
        <dbReference type="PROSITE" id="PS50158"/>
    </source>
</evidence>